<evidence type="ECO:0000313" key="4">
    <source>
        <dbReference type="Proteomes" id="UP000460272"/>
    </source>
</evidence>
<dbReference type="EMBL" id="RPFW01000001">
    <property type="protein sequence ID" value="TVZ06468.1"/>
    <property type="molecule type" value="Genomic_DNA"/>
</dbReference>
<dbReference type="AlphaFoldDB" id="A0A6P2C5D6"/>
<evidence type="ECO:0008006" key="5">
    <source>
        <dbReference type="Google" id="ProtNLM"/>
    </source>
</evidence>
<protein>
    <recommendedName>
        <fullName evidence="5">LppX_LprAFG lipoprotein</fullName>
    </recommendedName>
</protein>
<feature type="chain" id="PRO_5026701099" description="LppX_LprAFG lipoprotein" evidence="2">
    <location>
        <begin position="26"/>
        <end position="428"/>
    </location>
</feature>
<proteinExistence type="predicted"/>
<dbReference type="RefSeq" id="WP_145851223.1">
    <property type="nucleotide sequence ID" value="NZ_RPFW01000001.1"/>
</dbReference>
<sequence>MRITRFGGLLAGTAVLAAGCGTVHASGGGTPSSLTAAARGTAAGTARIAETTTMRLGGMTVSYTATGEFDFAHARGTLSMSAPVGMTMLFLPPKIYLKLPGGAGSSLPKGKTWVALDAKGIGDAAAVPGLGTFGATSPADLLTSLTAISGSVKKLGSGSVRGVAVTEYQVTINPQQAARAAKLPAAQRAGYQQFVASLGGNAITADVWVDKANLVRRVTLSMRLPPAMATGSGSNPGKNTRMTETTDFYDFGIPVHLSAPPAAQVASMGSIISGIGSVSSGSSDNGGGSVNVPSSTPPAASGTLTPAQAMAAEQAVTAFFTALGHHSPAAVAQTVLPAQQSCVSSSMSGAPRITVKSLRIVSAAPAGTGKATVRFAVSVSANLGGQTVPFPLFAPDSGGQPWLETAESGGHWYVDLGASSAFLFSGPC</sequence>
<dbReference type="OrthoDB" id="3781094at2"/>
<dbReference type="Proteomes" id="UP000460272">
    <property type="component" value="Unassembled WGS sequence"/>
</dbReference>
<dbReference type="InterPro" id="IPR029046">
    <property type="entry name" value="LolA/LolB/LppX"/>
</dbReference>
<comment type="caution">
    <text evidence="3">The sequence shown here is derived from an EMBL/GenBank/DDBJ whole genome shotgun (WGS) entry which is preliminary data.</text>
</comment>
<keyword evidence="2" id="KW-0732">Signal</keyword>
<dbReference type="SUPFAM" id="SSF89392">
    <property type="entry name" value="Prokaryotic lipoproteins and lipoprotein localization factors"/>
    <property type="match status" value="1"/>
</dbReference>
<dbReference type="PROSITE" id="PS51257">
    <property type="entry name" value="PROKAR_LIPOPROTEIN"/>
    <property type="match status" value="1"/>
</dbReference>
<feature type="signal peptide" evidence="2">
    <location>
        <begin position="1"/>
        <end position="25"/>
    </location>
</feature>
<feature type="region of interest" description="Disordered" evidence="1">
    <location>
        <begin position="282"/>
        <end position="304"/>
    </location>
</feature>
<accession>A0A6P2C5D6</accession>
<dbReference type="Gene3D" id="2.50.20.20">
    <property type="match status" value="1"/>
</dbReference>
<name>A0A6P2C5D6_9ACTN</name>
<evidence type="ECO:0000256" key="2">
    <source>
        <dbReference type="SAM" id="SignalP"/>
    </source>
</evidence>
<evidence type="ECO:0000313" key="3">
    <source>
        <dbReference type="EMBL" id="TVZ06468.1"/>
    </source>
</evidence>
<organism evidence="3 4">
    <name type="scientific">Trebonia kvetii</name>
    <dbReference type="NCBI Taxonomy" id="2480626"/>
    <lineage>
        <taxon>Bacteria</taxon>
        <taxon>Bacillati</taxon>
        <taxon>Actinomycetota</taxon>
        <taxon>Actinomycetes</taxon>
        <taxon>Streptosporangiales</taxon>
        <taxon>Treboniaceae</taxon>
        <taxon>Trebonia</taxon>
    </lineage>
</organism>
<gene>
    <name evidence="3" type="ORF">EAS64_03330</name>
</gene>
<keyword evidence="4" id="KW-1185">Reference proteome</keyword>
<reference evidence="3 4" key="1">
    <citation type="submission" date="2018-11" db="EMBL/GenBank/DDBJ databases">
        <title>Trebonia kvetii gen.nov., sp.nov., a novel acidophilic actinobacterium, and proposal of the new actinobacterial family Treboniaceae fam. nov.</title>
        <authorList>
            <person name="Rapoport D."/>
            <person name="Sagova-Mareckova M."/>
            <person name="Sedlacek I."/>
            <person name="Provaznik J."/>
            <person name="Kralova S."/>
            <person name="Pavlinic D."/>
            <person name="Benes V."/>
            <person name="Kopecky J."/>
        </authorList>
    </citation>
    <scope>NUCLEOTIDE SEQUENCE [LARGE SCALE GENOMIC DNA]</scope>
    <source>
        <strain evidence="3 4">15Tr583</strain>
    </source>
</reference>
<evidence type="ECO:0000256" key="1">
    <source>
        <dbReference type="SAM" id="MobiDB-lite"/>
    </source>
</evidence>